<dbReference type="PANTHER" id="PTHR33121">
    <property type="entry name" value="CYCLIC DI-GMP PHOSPHODIESTERASE PDEF"/>
    <property type="match status" value="1"/>
</dbReference>
<dbReference type="InterPro" id="IPR001633">
    <property type="entry name" value="EAL_dom"/>
</dbReference>
<dbReference type="Pfam" id="PF17201">
    <property type="entry name" value="Cache_3-Cache_2"/>
    <property type="match status" value="1"/>
</dbReference>
<dbReference type="InterPro" id="IPR035919">
    <property type="entry name" value="EAL_sf"/>
</dbReference>
<dbReference type="SUPFAM" id="SSF55073">
    <property type="entry name" value="Nucleotide cyclase"/>
    <property type="match status" value="1"/>
</dbReference>
<accession>A0ABY5E6E0</accession>
<dbReference type="CDD" id="cd06225">
    <property type="entry name" value="HAMP"/>
    <property type="match status" value="1"/>
</dbReference>
<evidence type="ECO:0000313" key="6">
    <source>
        <dbReference type="Proteomes" id="UP001060012"/>
    </source>
</evidence>
<dbReference type="InterPro" id="IPR050706">
    <property type="entry name" value="Cyclic-di-GMP_PDE-like"/>
</dbReference>
<dbReference type="InterPro" id="IPR000160">
    <property type="entry name" value="GGDEF_dom"/>
</dbReference>
<proteinExistence type="predicted"/>
<dbReference type="InterPro" id="IPR029787">
    <property type="entry name" value="Nucleotide_cyclase"/>
</dbReference>
<dbReference type="SUPFAM" id="SSF141868">
    <property type="entry name" value="EAL domain-like"/>
    <property type="match status" value="1"/>
</dbReference>
<gene>
    <name evidence="5" type="ORF">NJU99_13950</name>
</gene>
<evidence type="ECO:0000256" key="2">
    <source>
        <dbReference type="SAM" id="Phobius"/>
    </source>
</evidence>
<evidence type="ECO:0000256" key="1">
    <source>
        <dbReference type="SAM" id="Coils"/>
    </source>
</evidence>
<dbReference type="RefSeq" id="WP_254576515.1">
    <property type="nucleotide sequence ID" value="NZ_CP100595.1"/>
</dbReference>
<feature type="domain" description="EAL" evidence="3">
    <location>
        <begin position="436"/>
        <end position="679"/>
    </location>
</feature>
<dbReference type="Gene3D" id="3.20.20.450">
    <property type="entry name" value="EAL domain"/>
    <property type="match status" value="1"/>
</dbReference>
<feature type="transmembrane region" description="Helical" evidence="2">
    <location>
        <begin position="6"/>
        <end position="28"/>
    </location>
</feature>
<dbReference type="NCBIfam" id="TIGR00254">
    <property type="entry name" value="GGDEF"/>
    <property type="match status" value="1"/>
</dbReference>
<protein>
    <submittedName>
        <fullName evidence="5">EAL domain-containing protein</fullName>
    </submittedName>
</protein>
<dbReference type="InterPro" id="IPR033462">
    <property type="entry name" value="Cache_3-Cache_2"/>
</dbReference>
<keyword evidence="6" id="KW-1185">Reference proteome</keyword>
<name>A0ABY5E6E0_9BACT</name>
<evidence type="ECO:0000313" key="5">
    <source>
        <dbReference type="EMBL" id="UTJ06335.1"/>
    </source>
</evidence>
<reference evidence="5" key="1">
    <citation type="submission" date="2022-07" db="EMBL/GenBank/DDBJ databases">
        <title>Arcobacter roscoffensis sp. nov., a marine bacterium isolated from coastal seawater collected from Roscoff, France.</title>
        <authorList>
            <person name="Pascual J."/>
            <person name="Lepeaux C."/>
            <person name="Methner A."/>
            <person name="Overmann J."/>
        </authorList>
    </citation>
    <scope>NUCLEOTIDE SEQUENCE</scope>
    <source>
        <strain evidence="5">ARW1-2F2</strain>
    </source>
</reference>
<feature type="transmembrane region" description="Helical" evidence="2">
    <location>
        <begin position="185"/>
        <end position="210"/>
    </location>
</feature>
<keyword evidence="2" id="KW-0812">Transmembrane</keyword>
<dbReference type="Gene3D" id="3.30.450.20">
    <property type="entry name" value="PAS domain"/>
    <property type="match status" value="1"/>
</dbReference>
<feature type="domain" description="GGDEF" evidence="4">
    <location>
        <begin position="295"/>
        <end position="426"/>
    </location>
</feature>
<feature type="coiled-coil region" evidence="1">
    <location>
        <begin position="241"/>
        <end position="268"/>
    </location>
</feature>
<organism evidence="5 6">
    <name type="scientific">Arcobacter roscoffensis</name>
    <dbReference type="NCBI Taxonomy" id="2961520"/>
    <lineage>
        <taxon>Bacteria</taxon>
        <taxon>Pseudomonadati</taxon>
        <taxon>Campylobacterota</taxon>
        <taxon>Epsilonproteobacteria</taxon>
        <taxon>Campylobacterales</taxon>
        <taxon>Arcobacteraceae</taxon>
        <taxon>Arcobacter</taxon>
    </lineage>
</organism>
<dbReference type="Gene3D" id="3.30.70.270">
    <property type="match status" value="1"/>
</dbReference>
<dbReference type="PROSITE" id="PS50883">
    <property type="entry name" value="EAL"/>
    <property type="match status" value="1"/>
</dbReference>
<dbReference type="PROSITE" id="PS50887">
    <property type="entry name" value="GGDEF"/>
    <property type="match status" value="1"/>
</dbReference>
<dbReference type="Pfam" id="PF00990">
    <property type="entry name" value="GGDEF"/>
    <property type="match status" value="1"/>
</dbReference>
<dbReference type="Gene3D" id="6.10.340.10">
    <property type="match status" value="1"/>
</dbReference>
<sequence length="679" mass="79408">MANRIFFKVAWMLILLLLAYLFFVVFFLSPKINEYLANTQKVQIQDKFEKIVSTINQKSRKSTNLKSFTEDIEFLLKTINLGKNGYVYIFDKTGKLIVNPSSDFNANNLKEVMLFDENISMFEKVMKAYKKDKVFTYNWNRVYDPNNYSYEKISWINYNKKYDWYIVSSVYKEEFSIFLAGINSLLLNISLLLFSVLTIIGIFITIKVIVPLNKMLNEFKDVKLKELYTNKKANDEIGFLANQFNSMVHQIQNNKEEMEVQVKAKTKEIQEKLYFDELTGLENRYALEESIKEEEFVSIVIIDIDSFNDINELYGFNTGNKVLIEASKILKNFAFSYDSMAYRIYGNEFAIVKNNMIDTLKFQNFINGLVSLFKENPIYIEDTDLEIVIDITIGISLGQAEPLKTAGIALKKAKRNNLKSVSYTSEFDTKEIIKKAIYWRDKIKYAIETDNIVPFYQPICNNKKEIIKYETLMRIRDVNKNNEEEYILPYKFLEVAIKTKQYINLANQLFAKAFETLKNCDKQISLNLSFKDIQDKNFIEMLDSYLNHIDTIHKQRIVFELLESDFISDYKLLDDFIKKYRAQGIKIAIDDFGTGYSNFAHILETRPDYIKIDGSLIRSITEDKNSYEIVKSIVEFSKALNIKVIAEFIHSEEVYDTVLEMGVNEFQGYYLGEPAENLV</sequence>
<dbReference type="PANTHER" id="PTHR33121:SF71">
    <property type="entry name" value="OXYGEN SENSOR PROTEIN DOSP"/>
    <property type="match status" value="1"/>
</dbReference>
<dbReference type="InterPro" id="IPR043128">
    <property type="entry name" value="Rev_trsase/Diguanyl_cyclase"/>
</dbReference>
<dbReference type="SMART" id="SM00052">
    <property type="entry name" value="EAL"/>
    <property type="match status" value="1"/>
</dbReference>
<dbReference type="Proteomes" id="UP001060012">
    <property type="component" value="Chromosome"/>
</dbReference>
<dbReference type="SMART" id="SM00267">
    <property type="entry name" value="GGDEF"/>
    <property type="match status" value="1"/>
</dbReference>
<keyword evidence="1" id="KW-0175">Coiled coil</keyword>
<dbReference type="EMBL" id="CP100595">
    <property type="protein sequence ID" value="UTJ06335.1"/>
    <property type="molecule type" value="Genomic_DNA"/>
</dbReference>
<evidence type="ECO:0000259" key="4">
    <source>
        <dbReference type="PROSITE" id="PS50887"/>
    </source>
</evidence>
<dbReference type="CDD" id="cd01948">
    <property type="entry name" value="EAL"/>
    <property type="match status" value="1"/>
</dbReference>
<keyword evidence="2" id="KW-1133">Transmembrane helix</keyword>
<keyword evidence="2" id="KW-0472">Membrane</keyword>
<dbReference type="CDD" id="cd01949">
    <property type="entry name" value="GGDEF"/>
    <property type="match status" value="1"/>
</dbReference>
<dbReference type="Pfam" id="PF00563">
    <property type="entry name" value="EAL"/>
    <property type="match status" value="1"/>
</dbReference>
<evidence type="ECO:0000259" key="3">
    <source>
        <dbReference type="PROSITE" id="PS50883"/>
    </source>
</evidence>